<dbReference type="InterPro" id="IPR013096">
    <property type="entry name" value="Cupin_2"/>
</dbReference>
<dbReference type="AlphaFoldDB" id="A0A0N1P3X7"/>
<evidence type="ECO:0000313" key="3">
    <source>
        <dbReference type="EMBL" id="KPI44694.1"/>
    </source>
</evidence>
<dbReference type="VEuPathDB" id="FungiDB:AB675_8547"/>
<dbReference type="GeneID" id="28740881"/>
<comment type="caution">
    <text evidence="3">The sequence shown here is derived from an EMBL/GenBank/DDBJ whole genome shotgun (WGS) entry which is preliminary data.</text>
</comment>
<feature type="domain" description="Cupin type-2" evidence="2">
    <location>
        <begin position="104"/>
        <end position="173"/>
    </location>
</feature>
<dbReference type="InterPro" id="IPR053146">
    <property type="entry name" value="QDO-like"/>
</dbReference>
<proteinExistence type="predicted"/>
<dbReference type="STRING" id="1664694.A0A0N1P3X7"/>
<keyword evidence="1" id="KW-0812">Transmembrane</keyword>
<dbReference type="PANTHER" id="PTHR36440:SF1">
    <property type="entry name" value="PUTATIVE (AFU_ORTHOLOGUE AFUA_8G07350)-RELATED"/>
    <property type="match status" value="1"/>
</dbReference>
<keyword evidence="4" id="KW-1185">Reference proteome</keyword>
<sequence>MSTTKTAMPTTPEATATTINSSTAHDRLTIILSILAVVITTLVIITAIFCVLWRRKRNNHNHHHRDLSGFHSPIETGQNGIPQQMKDVIEDGSRTDMRIGVAELTIPPRTSGPPAHWHEMHDEVFFTTKGTVRFHALDGQTIDAKVGDTMTVPTRSPHTFSNPFDEEAVFINTYTPAHYINYFKMLATMGAQGKPMNPEMNRKAMAYFATIGVSDDEMKMKKEP</sequence>
<dbReference type="PANTHER" id="PTHR36440">
    <property type="entry name" value="PUTATIVE (AFU_ORTHOLOGUE AFUA_8G07350)-RELATED"/>
    <property type="match status" value="1"/>
</dbReference>
<dbReference type="OrthoDB" id="4124983at2759"/>
<protein>
    <recommendedName>
        <fullName evidence="2">Cupin type-2 domain-containing protein</fullName>
    </recommendedName>
</protein>
<dbReference type="InterPro" id="IPR011051">
    <property type="entry name" value="RmlC_Cupin_sf"/>
</dbReference>
<dbReference type="EMBL" id="LFJN01000003">
    <property type="protein sequence ID" value="KPI44694.1"/>
    <property type="molecule type" value="Genomic_DNA"/>
</dbReference>
<dbReference type="Proteomes" id="UP000038010">
    <property type="component" value="Unassembled WGS sequence"/>
</dbReference>
<name>A0A0N1P3X7_9EURO</name>
<organism evidence="3 4">
    <name type="scientific">Cyphellophora attinorum</name>
    <dbReference type="NCBI Taxonomy" id="1664694"/>
    <lineage>
        <taxon>Eukaryota</taxon>
        <taxon>Fungi</taxon>
        <taxon>Dikarya</taxon>
        <taxon>Ascomycota</taxon>
        <taxon>Pezizomycotina</taxon>
        <taxon>Eurotiomycetes</taxon>
        <taxon>Chaetothyriomycetidae</taxon>
        <taxon>Chaetothyriales</taxon>
        <taxon>Cyphellophoraceae</taxon>
        <taxon>Cyphellophora</taxon>
    </lineage>
</organism>
<evidence type="ECO:0000259" key="2">
    <source>
        <dbReference type="Pfam" id="PF07883"/>
    </source>
</evidence>
<reference evidence="3 4" key="1">
    <citation type="submission" date="2015-06" db="EMBL/GenBank/DDBJ databases">
        <title>Draft genome of the ant-associated black yeast Phialophora attae CBS 131958.</title>
        <authorList>
            <person name="Moreno L.F."/>
            <person name="Stielow B.J."/>
            <person name="de Hoog S."/>
            <person name="Vicente V.A."/>
            <person name="Weiss V.A."/>
            <person name="de Vries M."/>
            <person name="Cruz L.M."/>
            <person name="Souza E.M."/>
        </authorList>
    </citation>
    <scope>NUCLEOTIDE SEQUENCE [LARGE SCALE GENOMIC DNA]</scope>
    <source>
        <strain evidence="3 4">CBS 131958</strain>
    </source>
</reference>
<accession>A0A0N1P3X7</accession>
<evidence type="ECO:0000256" key="1">
    <source>
        <dbReference type="SAM" id="Phobius"/>
    </source>
</evidence>
<dbReference type="Gene3D" id="2.60.120.10">
    <property type="entry name" value="Jelly Rolls"/>
    <property type="match status" value="1"/>
</dbReference>
<evidence type="ECO:0000313" key="4">
    <source>
        <dbReference type="Proteomes" id="UP000038010"/>
    </source>
</evidence>
<gene>
    <name evidence="3" type="ORF">AB675_8547</name>
</gene>
<keyword evidence="1" id="KW-1133">Transmembrane helix</keyword>
<dbReference type="CDD" id="cd02208">
    <property type="entry name" value="cupin_RmlC-like"/>
    <property type="match status" value="1"/>
</dbReference>
<dbReference type="RefSeq" id="XP_018004657.1">
    <property type="nucleotide sequence ID" value="XM_018149001.1"/>
</dbReference>
<dbReference type="Pfam" id="PF07883">
    <property type="entry name" value="Cupin_2"/>
    <property type="match status" value="1"/>
</dbReference>
<dbReference type="SUPFAM" id="SSF51182">
    <property type="entry name" value="RmlC-like cupins"/>
    <property type="match status" value="1"/>
</dbReference>
<dbReference type="InterPro" id="IPR014710">
    <property type="entry name" value="RmlC-like_jellyroll"/>
</dbReference>
<keyword evidence="1" id="KW-0472">Membrane</keyword>
<feature type="transmembrane region" description="Helical" evidence="1">
    <location>
        <begin position="30"/>
        <end position="53"/>
    </location>
</feature>